<feature type="binding site" evidence="8">
    <location>
        <position position="248"/>
    </location>
    <ligand>
        <name>ATP</name>
        <dbReference type="ChEBI" id="CHEBI:30616"/>
    </ligand>
</feature>
<feature type="binding site" description="in other chain" evidence="8">
    <location>
        <position position="177"/>
    </location>
    <ligand>
        <name>deamido-NAD(+)</name>
        <dbReference type="ChEBI" id="CHEBI:58437"/>
        <note>ligand shared between two neighboring subunits</note>
    </ligand>
</feature>
<dbReference type="Proteomes" id="UP001146505">
    <property type="component" value="Unassembled WGS sequence"/>
</dbReference>
<comment type="similarity">
    <text evidence="1 8 9">Belongs to the NAD synthetase family.</text>
</comment>
<dbReference type="GO" id="GO:0005524">
    <property type="term" value="F:ATP binding"/>
    <property type="evidence" value="ECO:0007669"/>
    <property type="project" value="UniProtKB-UniRule"/>
</dbReference>
<dbReference type="NCBIfam" id="NF001979">
    <property type="entry name" value="PRK00768.1"/>
    <property type="match status" value="1"/>
</dbReference>
<feature type="binding site" evidence="8">
    <location>
        <position position="226"/>
    </location>
    <ligand>
        <name>ATP</name>
        <dbReference type="ChEBI" id="CHEBI:30616"/>
    </ligand>
</feature>
<feature type="binding site" evidence="8">
    <location>
        <position position="217"/>
    </location>
    <ligand>
        <name>deamido-NAD(+)</name>
        <dbReference type="ChEBI" id="CHEBI:58437"/>
        <note>ligand shared between two neighboring subunits</note>
    </ligand>
</feature>
<dbReference type="InterPro" id="IPR022926">
    <property type="entry name" value="NH(3)-dep_NAD(+)_synth"/>
</dbReference>
<dbReference type="InterPro" id="IPR003694">
    <property type="entry name" value="NAD_synthase"/>
</dbReference>
<dbReference type="GO" id="GO:0008795">
    <property type="term" value="F:NAD+ synthase activity"/>
    <property type="evidence" value="ECO:0007669"/>
    <property type="project" value="UniProtKB-UniRule"/>
</dbReference>
<feature type="binding site" evidence="8">
    <location>
        <position position="80"/>
    </location>
    <ligand>
        <name>Mg(2+)</name>
        <dbReference type="ChEBI" id="CHEBI:18420"/>
    </ligand>
</feature>
<keyword evidence="14" id="KW-1185">Reference proteome</keyword>
<dbReference type="HAMAP" id="MF_00193">
    <property type="entry name" value="NadE_ammonia_dep"/>
    <property type="match status" value="1"/>
</dbReference>
<keyword evidence="7 8" id="KW-0520">NAD</keyword>
<comment type="catalytic activity">
    <reaction evidence="8 10">
        <text>deamido-NAD(+) + NH4(+) + ATP = AMP + diphosphate + NAD(+) + H(+)</text>
        <dbReference type="Rhea" id="RHEA:21188"/>
        <dbReference type="ChEBI" id="CHEBI:15378"/>
        <dbReference type="ChEBI" id="CHEBI:28938"/>
        <dbReference type="ChEBI" id="CHEBI:30616"/>
        <dbReference type="ChEBI" id="CHEBI:33019"/>
        <dbReference type="ChEBI" id="CHEBI:57540"/>
        <dbReference type="ChEBI" id="CHEBI:58437"/>
        <dbReference type="ChEBI" id="CHEBI:456215"/>
        <dbReference type="EC" id="6.3.1.5"/>
    </reaction>
</comment>
<feature type="binding site" evidence="8">
    <location>
        <begin position="74"/>
        <end position="81"/>
    </location>
    <ligand>
        <name>ATP</name>
        <dbReference type="ChEBI" id="CHEBI:30616"/>
    </ligand>
</feature>
<evidence type="ECO:0000256" key="2">
    <source>
        <dbReference type="ARBA" id="ARBA00022598"/>
    </source>
</evidence>
<feature type="binding site" evidence="8">
    <location>
        <position position="202"/>
    </location>
    <ligand>
        <name>Mg(2+)</name>
        <dbReference type="ChEBI" id="CHEBI:18420"/>
    </ligand>
</feature>
<evidence type="ECO:0000256" key="8">
    <source>
        <dbReference type="HAMAP-Rule" id="MF_00193"/>
    </source>
</evidence>
<name>A0A9X3M7M9_9CORY</name>
<feature type="binding site" description="in other chain" evidence="8">
    <location>
        <position position="210"/>
    </location>
    <ligand>
        <name>deamido-NAD(+)</name>
        <dbReference type="ChEBI" id="CHEBI:58437"/>
        <note>ligand shared between two neighboring subunits</note>
    </ligand>
</feature>
<dbReference type="GO" id="GO:0009435">
    <property type="term" value="P:NAD+ biosynthetic process"/>
    <property type="evidence" value="ECO:0007669"/>
    <property type="project" value="UniProtKB-UniRule"/>
</dbReference>
<dbReference type="InterPro" id="IPR014729">
    <property type="entry name" value="Rossmann-like_a/b/a_fold"/>
</dbReference>
<feature type="domain" description="NAD/GMP synthase" evidence="12">
    <location>
        <begin position="52"/>
        <end position="306"/>
    </location>
</feature>
<dbReference type="GO" id="GO:0046872">
    <property type="term" value="F:metal ion binding"/>
    <property type="evidence" value="ECO:0007669"/>
    <property type="project" value="UniProtKB-KW"/>
</dbReference>
<evidence type="ECO:0000256" key="11">
    <source>
        <dbReference type="SAM" id="MobiDB-lite"/>
    </source>
</evidence>
<reference evidence="13" key="1">
    <citation type="submission" date="2022-02" db="EMBL/GenBank/DDBJ databases">
        <title>Corynebacterium sp. from urogenital microbiome.</title>
        <authorList>
            <person name="Cappelli E.A."/>
            <person name="Ribeiro T.G."/>
            <person name="Peixe L."/>
        </authorList>
    </citation>
    <scope>NUCLEOTIDE SEQUENCE</scope>
    <source>
        <strain evidence="13">C9Ua_112</strain>
    </source>
</reference>
<evidence type="ECO:0000313" key="14">
    <source>
        <dbReference type="Proteomes" id="UP001146505"/>
    </source>
</evidence>
<accession>A0A9X3M7M9</accession>
<evidence type="ECO:0000313" key="13">
    <source>
        <dbReference type="EMBL" id="MCZ9305469.1"/>
    </source>
</evidence>
<dbReference type="EC" id="6.3.1.5" evidence="8 10"/>
<comment type="caution">
    <text evidence="13">The sequence shown here is derived from an EMBL/GenBank/DDBJ whole genome shotgun (WGS) entry which is preliminary data.</text>
</comment>
<protein>
    <recommendedName>
        <fullName evidence="8 10">NH(3)-dependent NAD(+) synthetase</fullName>
        <ecNumber evidence="8 10">6.3.1.5</ecNumber>
    </recommendedName>
</protein>
<evidence type="ECO:0000256" key="9">
    <source>
        <dbReference type="RuleBase" id="RU003811"/>
    </source>
</evidence>
<dbReference type="PANTHER" id="PTHR23090">
    <property type="entry name" value="NH 3 /GLUTAMINE-DEPENDENT NAD + SYNTHETASE"/>
    <property type="match status" value="1"/>
</dbReference>
<feature type="compositionally biased region" description="Basic and acidic residues" evidence="11">
    <location>
        <begin position="7"/>
        <end position="24"/>
    </location>
</feature>
<dbReference type="PANTHER" id="PTHR23090:SF7">
    <property type="entry name" value="NH(3)-DEPENDENT NAD(+) SYNTHETASE"/>
    <property type="match status" value="1"/>
</dbReference>
<dbReference type="AlphaFoldDB" id="A0A9X3M7M9"/>
<keyword evidence="6 8" id="KW-0460">Magnesium</keyword>
<proteinExistence type="inferred from homology"/>
<feature type="region of interest" description="Disordered" evidence="11">
    <location>
        <begin position="1"/>
        <end position="29"/>
    </location>
</feature>
<comment type="pathway">
    <text evidence="8">Cofactor biosynthesis; NAD(+) biosynthesis; NAD(+) from deamido-NAD(+) (ammonia route): step 1/1.</text>
</comment>
<keyword evidence="5 8" id="KW-0067">ATP-binding</keyword>
<sequence length="316" mass="34206">MSSSADHTGKPHSTDRTPGARDIHGGPGARPLHARIIAELGVQPTIDPAEEVKRRVQFIADYLRATHTRTLVLGISGGQDSTLAGRLCQLAVDRLNQEDAQAQQEEPAQPYRFCAVRLPYGIQADEDDAQVALEFIAPSMGVTVNIKGATDESARATSEALGITQVSDFNKGNIKARERMIAQYALAGELGGLVVGTDHAAEAITGFYTKHGDGAADLVPLAGLTKRQGAALLQYLGAPDSTWQKVPTADLEEDRPALPDEEALGVTYAQLDDYLESTNGAADFDPQVAEHIEGLWFRSRHKRHLPVTPRDAWWRD</sequence>
<dbReference type="GO" id="GO:0003952">
    <property type="term" value="F:NAD+ synthase (glutamine-hydrolyzing) activity"/>
    <property type="evidence" value="ECO:0007669"/>
    <property type="project" value="InterPro"/>
</dbReference>
<keyword evidence="2 8" id="KW-0436">Ligase</keyword>
<evidence type="ECO:0000256" key="1">
    <source>
        <dbReference type="ARBA" id="ARBA00005859"/>
    </source>
</evidence>
<evidence type="ECO:0000256" key="3">
    <source>
        <dbReference type="ARBA" id="ARBA00022723"/>
    </source>
</evidence>
<comment type="subunit">
    <text evidence="8">Homodimer.</text>
</comment>
<comment type="function">
    <text evidence="8">Catalyzes the ATP-dependent amidation of deamido-NAD to form NAD. Uses ammonia as a nitrogen source.</text>
</comment>
<gene>
    <name evidence="8 13" type="primary">nadE</name>
    <name evidence="13" type="ORF">L8U58_08020</name>
</gene>
<dbReference type="CDD" id="cd00553">
    <property type="entry name" value="NAD_synthase"/>
    <property type="match status" value="1"/>
</dbReference>
<dbReference type="RefSeq" id="WP_269955091.1">
    <property type="nucleotide sequence ID" value="NZ_JAKMUV010000010.1"/>
</dbReference>
<dbReference type="InterPro" id="IPR022310">
    <property type="entry name" value="NAD/GMP_synthase"/>
</dbReference>
<evidence type="ECO:0000256" key="5">
    <source>
        <dbReference type="ARBA" id="ARBA00022840"/>
    </source>
</evidence>
<evidence type="ECO:0000256" key="6">
    <source>
        <dbReference type="ARBA" id="ARBA00022842"/>
    </source>
</evidence>
<keyword evidence="4 8" id="KW-0547">Nucleotide-binding</keyword>
<evidence type="ECO:0000256" key="10">
    <source>
        <dbReference type="RuleBase" id="RU003812"/>
    </source>
</evidence>
<dbReference type="Pfam" id="PF02540">
    <property type="entry name" value="NAD_synthase"/>
    <property type="match status" value="1"/>
</dbReference>
<dbReference type="SUPFAM" id="SSF52402">
    <property type="entry name" value="Adenine nucleotide alpha hydrolases-like"/>
    <property type="match status" value="1"/>
</dbReference>
<organism evidence="13 14">
    <name type="scientific">Corynebacterium macclintockiae</name>
    <dbReference type="NCBI Taxonomy" id="2913501"/>
    <lineage>
        <taxon>Bacteria</taxon>
        <taxon>Bacillati</taxon>
        <taxon>Actinomycetota</taxon>
        <taxon>Actinomycetes</taxon>
        <taxon>Mycobacteriales</taxon>
        <taxon>Corynebacteriaceae</taxon>
        <taxon>Corynebacterium</taxon>
    </lineage>
</organism>
<dbReference type="GeneID" id="301813496"/>
<keyword evidence="3 8" id="KW-0479">Metal-binding</keyword>
<evidence type="ECO:0000256" key="7">
    <source>
        <dbReference type="ARBA" id="ARBA00023027"/>
    </source>
</evidence>
<dbReference type="GO" id="GO:0005737">
    <property type="term" value="C:cytoplasm"/>
    <property type="evidence" value="ECO:0007669"/>
    <property type="project" value="InterPro"/>
</dbReference>
<evidence type="ECO:0000256" key="4">
    <source>
        <dbReference type="ARBA" id="ARBA00022741"/>
    </source>
</evidence>
<dbReference type="EMBL" id="JAKMUV010000010">
    <property type="protein sequence ID" value="MCZ9305469.1"/>
    <property type="molecule type" value="Genomic_DNA"/>
</dbReference>
<feature type="binding site" evidence="8">
    <location>
        <position position="197"/>
    </location>
    <ligand>
        <name>ATP</name>
        <dbReference type="ChEBI" id="CHEBI:30616"/>
    </ligand>
</feature>
<dbReference type="Gene3D" id="3.40.50.620">
    <property type="entry name" value="HUPs"/>
    <property type="match status" value="1"/>
</dbReference>
<evidence type="ECO:0000259" key="12">
    <source>
        <dbReference type="Pfam" id="PF02540"/>
    </source>
</evidence>
<dbReference type="GO" id="GO:0004359">
    <property type="term" value="F:glutaminase activity"/>
    <property type="evidence" value="ECO:0007669"/>
    <property type="project" value="InterPro"/>
</dbReference>
<dbReference type="NCBIfam" id="TIGR00552">
    <property type="entry name" value="nadE"/>
    <property type="match status" value="1"/>
</dbReference>
<feature type="binding site" description="in other chain" evidence="8">
    <location>
        <begin position="301"/>
        <end position="302"/>
    </location>
    <ligand>
        <name>deamido-NAD(+)</name>
        <dbReference type="ChEBI" id="CHEBI:58437"/>
        <note>ligand shared between two neighboring subunits</note>
    </ligand>
</feature>